<evidence type="ECO:0000313" key="1">
    <source>
        <dbReference type="EMBL" id="KAG1774966.1"/>
    </source>
</evidence>
<dbReference type="EMBL" id="JABBWD010000037">
    <property type="protein sequence ID" value="KAG1774966.1"/>
    <property type="molecule type" value="Genomic_DNA"/>
</dbReference>
<comment type="caution">
    <text evidence="1">The sequence shown here is derived from an EMBL/GenBank/DDBJ whole genome shotgun (WGS) entry which is preliminary data.</text>
</comment>
<sequence length="142" mass="15455">MVHIPLDQGIEPKSGIRRSELADSINTKSVLNRMLNIPVELTTGEILGVLKELAGLLAESIKPKSIMKKDVHLVYDSAIGNESTAEGLRVMGISEALIELPIRIHGNSLKVVIDTGSQLNIVSKGMYEKYINLLINQGKTPV</sequence>
<protein>
    <recommendedName>
        <fullName evidence="3">Aspartic peptidase DDI1-type domain-containing protein</fullName>
    </recommendedName>
</protein>
<dbReference type="AlphaFoldDB" id="A0A9P6ZR65"/>
<dbReference type="OrthoDB" id="5535068at2759"/>
<reference evidence="1" key="1">
    <citation type="journal article" date="2020" name="New Phytol.">
        <title>Comparative genomics reveals dynamic genome evolution in host specialist ectomycorrhizal fungi.</title>
        <authorList>
            <person name="Lofgren L.A."/>
            <person name="Nguyen N.H."/>
            <person name="Vilgalys R."/>
            <person name="Ruytinx J."/>
            <person name="Liao H.L."/>
            <person name="Branco S."/>
            <person name="Kuo A."/>
            <person name="LaButti K."/>
            <person name="Lipzen A."/>
            <person name="Andreopoulos W."/>
            <person name="Pangilinan J."/>
            <person name="Riley R."/>
            <person name="Hundley H."/>
            <person name="Na H."/>
            <person name="Barry K."/>
            <person name="Grigoriev I.V."/>
            <person name="Stajich J.E."/>
            <person name="Kennedy P.G."/>
        </authorList>
    </citation>
    <scope>NUCLEOTIDE SEQUENCE</scope>
    <source>
        <strain evidence="1">DOB743</strain>
    </source>
</reference>
<organism evidence="1 2">
    <name type="scientific">Suillus placidus</name>
    <dbReference type="NCBI Taxonomy" id="48579"/>
    <lineage>
        <taxon>Eukaryota</taxon>
        <taxon>Fungi</taxon>
        <taxon>Dikarya</taxon>
        <taxon>Basidiomycota</taxon>
        <taxon>Agaricomycotina</taxon>
        <taxon>Agaricomycetes</taxon>
        <taxon>Agaricomycetidae</taxon>
        <taxon>Boletales</taxon>
        <taxon>Suillineae</taxon>
        <taxon>Suillaceae</taxon>
        <taxon>Suillus</taxon>
    </lineage>
</organism>
<keyword evidence="2" id="KW-1185">Reference proteome</keyword>
<proteinExistence type="predicted"/>
<dbReference type="Proteomes" id="UP000714275">
    <property type="component" value="Unassembled WGS sequence"/>
</dbReference>
<accession>A0A9P6ZR65</accession>
<evidence type="ECO:0000313" key="2">
    <source>
        <dbReference type="Proteomes" id="UP000714275"/>
    </source>
</evidence>
<evidence type="ECO:0008006" key="3">
    <source>
        <dbReference type="Google" id="ProtNLM"/>
    </source>
</evidence>
<name>A0A9P6ZR65_9AGAM</name>
<gene>
    <name evidence="1" type="ORF">EV702DRAFT_973934</name>
</gene>